<sequence length="214" mass="23252">MAAAAPLLAPPAEHADAAAADGSEDQLIVLHDVSWEEYEALLAVLGDRAGVRVTYCEGVLELMSPGGPHEGRKTILARLVEAYAEEAELPLSGYGSMTVRRQLAKRGVEPDECYVLGTVEDGGIPELAIEIIEKSGSINKLSVYAGLGVPEVWFLKKGELSLHVLGPDGYAEAERSRFLPELDVAALTEFMVRKGDQTTVVRAWRARLRERGRR</sequence>
<proteinExistence type="predicted"/>
<organism evidence="2 3">
    <name type="scientific">Sorangium cellulosum</name>
    <name type="common">Polyangium cellulosum</name>
    <dbReference type="NCBI Taxonomy" id="56"/>
    <lineage>
        <taxon>Bacteria</taxon>
        <taxon>Pseudomonadati</taxon>
        <taxon>Myxococcota</taxon>
        <taxon>Polyangia</taxon>
        <taxon>Polyangiales</taxon>
        <taxon>Polyangiaceae</taxon>
        <taxon>Sorangium</taxon>
    </lineage>
</organism>
<dbReference type="CDD" id="cd06260">
    <property type="entry name" value="DUF820-like"/>
    <property type="match status" value="1"/>
</dbReference>
<gene>
    <name evidence="2" type="ORF">BE08_10845</name>
</gene>
<accession>A0A150PR26</accession>
<evidence type="ECO:0000259" key="1">
    <source>
        <dbReference type="Pfam" id="PF05685"/>
    </source>
</evidence>
<protein>
    <recommendedName>
        <fullName evidence="1">Putative restriction endonuclease domain-containing protein</fullName>
    </recommendedName>
</protein>
<name>A0A150PR26_SORCE</name>
<comment type="caution">
    <text evidence="2">The sequence shown here is derived from an EMBL/GenBank/DDBJ whole genome shotgun (WGS) entry which is preliminary data.</text>
</comment>
<dbReference type="AlphaFoldDB" id="A0A150PR26"/>
<feature type="domain" description="Putative restriction endonuclease" evidence="1">
    <location>
        <begin position="35"/>
        <end position="187"/>
    </location>
</feature>
<dbReference type="EMBL" id="JELY01000837">
    <property type="protein sequence ID" value="KYF57936.1"/>
    <property type="molecule type" value="Genomic_DNA"/>
</dbReference>
<dbReference type="Proteomes" id="UP000075420">
    <property type="component" value="Unassembled WGS sequence"/>
</dbReference>
<dbReference type="SUPFAM" id="SSF52980">
    <property type="entry name" value="Restriction endonuclease-like"/>
    <property type="match status" value="1"/>
</dbReference>
<evidence type="ECO:0000313" key="3">
    <source>
        <dbReference type="Proteomes" id="UP000075420"/>
    </source>
</evidence>
<dbReference type="InterPro" id="IPR011335">
    <property type="entry name" value="Restrct_endonuc-II-like"/>
</dbReference>
<dbReference type="Gene3D" id="3.90.1570.10">
    <property type="entry name" value="tt1808, chain A"/>
    <property type="match status" value="1"/>
</dbReference>
<reference evidence="2 3" key="1">
    <citation type="submission" date="2014-02" db="EMBL/GenBank/DDBJ databases">
        <title>The small core and large imbalanced accessory genome model reveals a collaborative survival strategy of Sorangium cellulosum strains in nature.</title>
        <authorList>
            <person name="Han K."/>
            <person name="Peng R."/>
            <person name="Blom J."/>
            <person name="Li Y.-Z."/>
        </authorList>
    </citation>
    <scope>NUCLEOTIDE SEQUENCE [LARGE SCALE GENOMIC DNA]</scope>
    <source>
        <strain evidence="2 3">So0157-25</strain>
    </source>
</reference>
<evidence type="ECO:0000313" key="2">
    <source>
        <dbReference type="EMBL" id="KYF57936.1"/>
    </source>
</evidence>
<dbReference type="PANTHER" id="PTHR47152:SF4">
    <property type="entry name" value="SLR0445 PROTEIN"/>
    <property type="match status" value="1"/>
</dbReference>
<dbReference type="InterPro" id="IPR012296">
    <property type="entry name" value="Nuclease_put_TT1808"/>
</dbReference>
<dbReference type="InterPro" id="IPR008538">
    <property type="entry name" value="Uma2"/>
</dbReference>
<dbReference type="Pfam" id="PF05685">
    <property type="entry name" value="Uma2"/>
    <property type="match status" value="1"/>
</dbReference>
<dbReference type="PANTHER" id="PTHR47152">
    <property type="entry name" value="SLR2084 PROTEIN-RELATED"/>
    <property type="match status" value="1"/>
</dbReference>